<dbReference type="EMBL" id="CP093313">
    <property type="protein sequence ID" value="UWZ82983.1"/>
    <property type="molecule type" value="Genomic_DNA"/>
</dbReference>
<protein>
    <recommendedName>
        <fullName evidence="15 16">Protein translocase subunit SecA</fullName>
        <ecNumber evidence="15">7.4.2.8</ecNumber>
    </recommendedName>
</protein>
<evidence type="ECO:0000256" key="6">
    <source>
        <dbReference type="ARBA" id="ARBA00022490"/>
    </source>
</evidence>
<comment type="subcellular location">
    <subcellularLocation>
        <location evidence="15">Cell membrane</location>
        <topology evidence="15">Peripheral membrane protein</topology>
        <orientation evidence="15">Cytoplasmic side</orientation>
    </subcellularLocation>
    <subcellularLocation>
        <location evidence="15">Cytoplasm</location>
    </subcellularLocation>
    <subcellularLocation>
        <location evidence="2">Membrane</location>
        <topology evidence="2">Peripheral membrane protein</topology>
    </subcellularLocation>
    <text evidence="15">Distribution is 50-50.</text>
</comment>
<dbReference type="GO" id="GO:0046872">
    <property type="term" value="F:metal ion binding"/>
    <property type="evidence" value="ECO:0007669"/>
    <property type="project" value="UniProtKB-KW"/>
</dbReference>
<dbReference type="InterPro" id="IPR027417">
    <property type="entry name" value="P-loop_NTPase"/>
</dbReference>
<dbReference type="GO" id="GO:0031522">
    <property type="term" value="C:cell envelope Sec protein transport complex"/>
    <property type="evidence" value="ECO:0007669"/>
    <property type="project" value="TreeGrafter"/>
</dbReference>
<dbReference type="FunFam" id="1.10.3060.10:FF:000003">
    <property type="entry name" value="Protein translocase subunit SecA"/>
    <property type="match status" value="1"/>
</dbReference>
<evidence type="ECO:0000256" key="17">
    <source>
        <dbReference type="SAM" id="MobiDB-lite"/>
    </source>
</evidence>
<keyword evidence="11 15" id="KW-0653">Protein transport</keyword>
<evidence type="ECO:0000256" key="2">
    <source>
        <dbReference type="ARBA" id="ARBA00004170"/>
    </source>
</evidence>
<dbReference type="Gene3D" id="3.90.1440.10">
    <property type="entry name" value="SecA, preprotein cross-linking domain"/>
    <property type="match status" value="1"/>
</dbReference>
<dbReference type="Pfam" id="PF01043">
    <property type="entry name" value="SecA_PP_bind"/>
    <property type="match status" value="1"/>
</dbReference>
<dbReference type="Pfam" id="PF07517">
    <property type="entry name" value="SecA_DEAD"/>
    <property type="match status" value="1"/>
</dbReference>
<dbReference type="GO" id="GO:0006605">
    <property type="term" value="P:protein targeting"/>
    <property type="evidence" value="ECO:0007669"/>
    <property type="project" value="UniProtKB-UniRule"/>
</dbReference>
<dbReference type="GO" id="GO:0017038">
    <property type="term" value="P:protein import"/>
    <property type="evidence" value="ECO:0007669"/>
    <property type="project" value="InterPro"/>
</dbReference>
<feature type="region of interest" description="Disordered" evidence="17">
    <location>
        <begin position="884"/>
        <end position="917"/>
    </location>
</feature>
<dbReference type="Pfam" id="PF07516">
    <property type="entry name" value="SecA_SW"/>
    <property type="match status" value="1"/>
</dbReference>
<feature type="compositionally biased region" description="Low complexity" evidence="17">
    <location>
        <begin position="901"/>
        <end position="910"/>
    </location>
</feature>
<dbReference type="RefSeq" id="WP_260792316.1">
    <property type="nucleotide sequence ID" value="NZ_CP093313.1"/>
</dbReference>
<comment type="cofactor">
    <cofactor evidence="1">
        <name>Zn(2+)</name>
        <dbReference type="ChEBI" id="CHEBI:29105"/>
    </cofactor>
</comment>
<feature type="compositionally biased region" description="Basic residues" evidence="17">
    <location>
        <begin position="986"/>
        <end position="996"/>
    </location>
</feature>
<keyword evidence="5 15" id="KW-1003">Cell membrane</keyword>
<evidence type="ECO:0000313" key="20">
    <source>
        <dbReference type="EMBL" id="UWZ82983.1"/>
    </source>
</evidence>
<dbReference type="InterPro" id="IPR011115">
    <property type="entry name" value="SecA_DEAD"/>
</dbReference>
<evidence type="ECO:0000313" key="21">
    <source>
        <dbReference type="Proteomes" id="UP001059380"/>
    </source>
</evidence>
<dbReference type="InterPro" id="IPR036266">
    <property type="entry name" value="SecA_Wing/Scaffold_sf"/>
</dbReference>
<dbReference type="SMART" id="SM00957">
    <property type="entry name" value="SecA_DEAD"/>
    <property type="match status" value="1"/>
</dbReference>
<reference evidence="20" key="1">
    <citation type="submission" date="2021-04" db="EMBL/GenBank/DDBJ databases">
        <title>Phylogenetic analysis of Acidobacteriaceae.</title>
        <authorList>
            <person name="Qiu L."/>
            <person name="Zhang Q."/>
        </authorList>
    </citation>
    <scope>NUCLEOTIDE SEQUENCE</scope>
    <source>
        <strain evidence="20">DSM 25168</strain>
    </source>
</reference>
<organism evidence="20 21">
    <name type="scientific">Occallatibacter riparius</name>
    <dbReference type="NCBI Taxonomy" id="1002689"/>
    <lineage>
        <taxon>Bacteria</taxon>
        <taxon>Pseudomonadati</taxon>
        <taxon>Acidobacteriota</taxon>
        <taxon>Terriglobia</taxon>
        <taxon>Terriglobales</taxon>
        <taxon>Acidobacteriaceae</taxon>
        <taxon>Occallatibacter</taxon>
    </lineage>
</organism>
<dbReference type="EC" id="7.4.2.8" evidence="15"/>
<dbReference type="PANTHER" id="PTHR30612:SF0">
    <property type="entry name" value="CHLOROPLAST PROTEIN-TRANSPORTING ATPASE"/>
    <property type="match status" value="1"/>
</dbReference>
<feature type="domain" description="SecA family profile" evidence="19">
    <location>
        <begin position="4"/>
        <end position="667"/>
    </location>
</feature>
<dbReference type="Pfam" id="PF21090">
    <property type="entry name" value="P-loop_SecA"/>
    <property type="match status" value="1"/>
</dbReference>
<dbReference type="Gene3D" id="3.10.450.50">
    <property type="match status" value="1"/>
</dbReference>
<dbReference type="PANTHER" id="PTHR30612">
    <property type="entry name" value="SECA INNER MEMBRANE COMPONENT OF SEC PROTEIN SECRETION SYSTEM"/>
    <property type="match status" value="1"/>
</dbReference>
<dbReference type="InterPro" id="IPR036670">
    <property type="entry name" value="SecA_X-link_sf"/>
</dbReference>
<dbReference type="PROSITE" id="PS01312">
    <property type="entry name" value="SECA"/>
    <property type="match status" value="1"/>
</dbReference>
<comment type="similarity">
    <text evidence="3 15 16">Belongs to the SecA family.</text>
</comment>
<dbReference type="GO" id="GO:0005886">
    <property type="term" value="C:plasma membrane"/>
    <property type="evidence" value="ECO:0007669"/>
    <property type="project" value="UniProtKB-SubCell"/>
</dbReference>
<dbReference type="SUPFAM" id="SSF81767">
    <property type="entry name" value="Pre-protein crosslinking domain of SecA"/>
    <property type="match status" value="1"/>
</dbReference>
<evidence type="ECO:0000259" key="19">
    <source>
        <dbReference type="PROSITE" id="PS51196"/>
    </source>
</evidence>
<keyword evidence="6 15" id="KW-0963">Cytoplasm</keyword>
<dbReference type="InterPro" id="IPR044722">
    <property type="entry name" value="SecA_SF2_C"/>
</dbReference>
<keyword evidence="14 15" id="KW-0472">Membrane</keyword>
<gene>
    <name evidence="15 20" type="primary">secA</name>
    <name evidence="20" type="ORF">MOP44_20720</name>
</gene>
<evidence type="ECO:0000256" key="16">
    <source>
        <dbReference type="RuleBase" id="RU003874"/>
    </source>
</evidence>
<dbReference type="AlphaFoldDB" id="A0A9J7BJZ2"/>
<dbReference type="InterPro" id="IPR014001">
    <property type="entry name" value="Helicase_ATP-bd"/>
</dbReference>
<evidence type="ECO:0000256" key="4">
    <source>
        <dbReference type="ARBA" id="ARBA00022448"/>
    </source>
</evidence>
<evidence type="ECO:0000256" key="5">
    <source>
        <dbReference type="ARBA" id="ARBA00022475"/>
    </source>
</evidence>
<keyword evidence="7" id="KW-0479">Metal-binding</keyword>
<proteinExistence type="inferred from homology"/>
<dbReference type="Gene3D" id="3.40.50.300">
    <property type="entry name" value="P-loop containing nucleotide triphosphate hydrolases"/>
    <property type="match status" value="2"/>
</dbReference>
<feature type="compositionally biased region" description="Low complexity" evidence="17">
    <location>
        <begin position="953"/>
        <end position="963"/>
    </location>
</feature>
<evidence type="ECO:0000256" key="1">
    <source>
        <dbReference type="ARBA" id="ARBA00001947"/>
    </source>
</evidence>
<dbReference type="HAMAP" id="MF_01382">
    <property type="entry name" value="SecA"/>
    <property type="match status" value="1"/>
</dbReference>
<dbReference type="PRINTS" id="PR00906">
    <property type="entry name" value="SECA"/>
</dbReference>
<evidence type="ECO:0000259" key="18">
    <source>
        <dbReference type="PROSITE" id="PS51192"/>
    </source>
</evidence>
<dbReference type="KEGG" id="orp:MOP44_20720"/>
<dbReference type="InterPro" id="IPR014018">
    <property type="entry name" value="SecA_motor_DEAD"/>
</dbReference>
<keyword evidence="13 15" id="KW-0811">Translocation</keyword>
<feature type="domain" description="Helicase ATP-binding" evidence="18">
    <location>
        <begin position="105"/>
        <end position="263"/>
    </location>
</feature>
<evidence type="ECO:0000256" key="7">
    <source>
        <dbReference type="ARBA" id="ARBA00022723"/>
    </source>
</evidence>
<dbReference type="InterPro" id="IPR020937">
    <property type="entry name" value="SecA_CS"/>
</dbReference>
<dbReference type="SMART" id="SM00958">
    <property type="entry name" value="SecA_PP_bind"/>
    <property type="match status" value="1"/>
</dbReference>
<dbReference type="NCBIfam" id="NF009538">
    <property type="entry name" value="PRK12904.1"/>
    <property type="match status" value="1"/>
</dbReference>
<dbReference type="CDD" id="cd17928">
    <property type="entry name" value="DEXDc_SecA"/>
    <property type="match status" value="1"/>
</dbReference>
<evidence type="ECO:0000256" key="8">
    <source>
        <dbReference type="ARBA" id="ARBA00022741"/>
    </source>
</evidence>
<dbReference type="GO" id="GO:0043952">
    <property type="term" value="P:protein transport by the Sec complex"/>
    <property type="evidence" value="ECO:0007669"/>
    <property type="project" value="TreeGrafter"/>
</dbReference>
<feature type="binding site" evidence="15">
    <location>
        <begin position="121"/>
        <end position="125"/>
    </location>
    <ligand>
        <name>ATP</name>
        <dbReference type="ChEBI" id="CHEBI:30616"/>
    </ligand>
</feature>
<comment type="catalytic activity">
    <reaction evidence="15">
        <text>ATP + H2O + cellular proteinSide 1 = ADP + phosphate + cellular proteinSide 2.</text>
        <dbReference type="EC" id="7.4.2.8"/>
    </reaction>
</comment>
<keyword evidence="9" id="KW-0862">Zinc</keyword>
<feature type="compositionally biased region" description="Basic and acidic residues" evidence="17">
    <location>
        <begin position="942"/>
        <end position="952"/>
    </location>
</feature>
<evidence type="ECO:0000256" key="12">
    <source>
        <dbReference type="ARBA" id="ARBA00022967"/>
    </source>
</evidence>
<keyword evidence="8 15" id="KW-0547">Nucleotide-binding</keyword>
<dbReference type="PROSITE" id="PS51192">
    <property type="entry name" value="HELICASE_ATP_BIND_1"/>
    <property type="match status" value="1"/>
</dbReference>
<dbReference type="SUPFAM" id="SSF81886">
    <property type="entry name" value="Helical scaffold and wing domains of SecA"/>
    <property type="match status" value="1"/>
</dbReference>
<feature type="binding site" evidence="15">
    <location>
        <position position="522"/>
    </location>
    <ligand>
        <name>ATP</name>
        <dbReference type="ChEBI" id="CHEBI:30616"/>
    </ligand>
</feature>
<evidence type="ECO:0000256" key="15">
    <source>
        <dbReference type="HAMAP-Rule" id="MF_01382"/>
    </source>
</evidence>
<dbReference type="Pfam" id="PF02810">
    <property type="entry name" value="SEC-C"/>
    <property type="match status" value="1"/>
</dbReference>
<name>A0A9J7BJZ2_9BACT</name>
<keyword evidence="12 15" id="KW-1278">Translocase</keyword>
<evidence type="ECO:0000256" key="9">
    <source>
        <dbReference type="ARBA" id="ARBA00022833"/>
    </source>
</evidence>
<dbReference type="NCBIfam" id="TIGR00963">
    <property type="entry name" value="secA"/>
    <property type="match status" value="1"/>
</dbReference>
<dbReference type="PROSITE" id="PS51196">
    <property type="entry name" value="SECA_MOTOR_DEAD"/>
    <property type="match status" value="1"/>
</dbReference>
<dbReference type="Proteomes" id="UP001059380">
    <property type="component" value="Chromosome"/>
</dbReference>
<dbReference type="Gene3D" id="1.10.3060.10">
    <property type="entry name" value="Helical scaffold and wing domains of SecA"/>
    <property type="match status" value="1"/>
</dbReference>
<dbReference type="GO" id="GO:0008564">
    <property type="term" value="F:protein-exporting ATPase activity"/>
    <property type="evidence" value="ECO:0007669"/>
    <property type="project" value="UniProtKB-EC"/>
</dbReference>
<dbReference type="GO" id="GO:0005524">
    <property type="term" value="F:ATP binding"/>
    <property type="evidence" value="ECO:0007669"/>
    <property type="project" value="UniProtKB-UniRule"/>
</dbReference>
<accession>A0A9J7BJZ2</accession>
<feature type="binding site" evidence="15">
    <location>
        <position position="103"/>
    </location>
    <ligand>
        <name>ATP</name>
        <dbReference type="ChEBI" id="CHEBI:30616"/>
    </ligand>
</feature>
<dbReference type="GO" id="GO:0005829">
    <property type="term" value="C:cytosol"/>
    <property type="evidence" value="ECO:0007669"/>
    <property type="project" value="TreeGrafter"/>
</dbReference>
<evidence type="ECO:0000256" key="13">
    <source>
        <dbReference type="ARBA" id="ARBA00023010"/>
    </source>
</evidence>
<keyword evidence="21" id="KW-1185">Reference proteome</keyword>
<dbReference type="FunFam" id="3.90.1440.10:FF:000002">
    <property type="entry name" value="Protein translocase subunit SecA"/>
    <property type="match status" value="1"/>
</dbReference>
<dbReference type="InterPro" id="IPR011116">
    <property type="entry name" value="SecA_Wing/Scaffold"/>
</dbReference>
<evidence type="ECO:0000256" key="14">
    <source>
        <dbReference type="ARBA" id="ARBA00023136"/>
    </source>
</evidence>
<keyword evidence="10 15" id="KW-0067">ATP-binding</keyword>
<evidence type="ECO:0000256" key="11">
    <source>
        <dbReference type="ARBA" id="ARBA00022927"/>
    </source>
</evidence>
<comment type="subunit">
    <text evidence="15">Monomer and homodimer. Part of the essential Sec protein translocation apparatus which comprises SecA, SecYEG and auxiliary proteins SecDF. Other proteins may also be involved.</text>
</comment>
<evidence type="ECO:0000256" key="10">
    <source>
        <dbReference type="ARBA" id="ARBA00022840"/>
    </source>
</evidence>
<dbReference type="InterPro" id="IPR004027">
    <property type="entry name" value="SEC_C_motif"/>
</dbReference>
<sequence>MFFDKAFTKVFGTANERVIKKLIPIVNSINALEPATKELSDEQLKAKTAEFKTRIAQRLEGLTDPDAIKQAERAALDEILPEAFAVVREAGWRTVKMRHFDVQLIGGMVLHHGKISEMKTGEGKTLVATLACYLNALAGRGVHVVTVNDYLAKRDAEWMGKIYEFLGLTVGVIVHDLSDDERRAAYGADITYGTNNEFGFDYLRDNMKFDIKDCVQRGHYYSIVDEVDSILIDEARTPLIISGPTDQTTDKYQRVKGIIPKLVKGEETETLEGKTFTGDYVVDEKHRTIGVTDEGWVSIERELNIDNIADAENWDLKHFVETAIKAHALYKRDVDYVVKDGEVIIVDTFTGRLMPGRRWSDGLHQSIEAKEGVQVRKEDQTLATITFQNYFRLYQKLSGMTGTAETEAAEFEKIYKLEIVVIPTNKPLLRVENSDVVYRTEKEKYTAVADNIAELYEKKQPALVGTTSIEKSERLSAILQRKGVPHVVLNAKFHEREAEIVAQAGKLGRVTIATNMAGRGTDILLGGNADFMTRQQLVKQNNARALSAGEGKINPMAPAGFLRFYYQGQEFEVSETDWAEVNKIHAEAAAQEHAQVIEAGGLFILGTERHESRRIDNQLRGRAGRQGDPGASRFFLSLEDDLMRIFAKQWVSTLLERLGMEEGVPIESRMISNRIEAAQKAVESQNFESRKHVLEYDDVMNKQREAVYGLRRQLLEGVDQRELILEDYVGGILSSSLDEFAPEDKHADQWNIKGLQEKLMGQFGVSLEAAGIKPLELARHELGDEIFERLKQEYEAKENILGAPTMRYHERMVMLSVMDGLWKDHLLSMDHLKEGIGLRGYAQRDPLVEYKRESFDMFEAMMLKFQEDTVRFLFRMQIIGPDGQPVNAAPQPRREVPAAPPVASAARPAPGDGHRAPVLEAPREIPVPTRAPQTTIDQLEKEFAKKKQRELAHASMAGGSAASQPSQRRTGDKVGRNDPCPCGSGKKYKKCHGTEA</sequence>
<dbReference type="SUPFAM" id="SSF52540">
    <property type="entry name" value="P-loop containing nucleoside triphosphate hydrolases"/>
    <property type="match status" value="2"/>
</dbReference>
<comment type="function">
    <text evidence="15">Part of the Sec protein translocase complex. Interacts with the SecYEG preprotein conducting channel. Has a central role in coupling the hydrolysis of ATP to the transfer of proteins into and across the cell membrane, serving as an ATP-driven molecular motor driving the stepwise translocation of polypeptide chains across the membrane.</text>
</comment>
<dbReference type="GO" id="GO:0065002">
    <property type="term" value="P:intracellular protein transmembrane transport"/>
    <property type="evidence" value="ECO:0007669"/>
    <property type="project" value="UniProtKB-UniRule"/>
</dbReference>
<feature type="region of interest" description="Disordered" evidence="17">
    <location>
        <begin position="942"/>
        <end position="996"/>
    </location>
</feature>
<dbReference type="InterPro" id="IPR000185">
    <property type="entry name" value="SecA"/>
</dbReference>
<dbReference type="FunFam" id="3.40.50.300:FF:000334">
    <property type="entry name" value="Protein translocase subunit SecA"/>
    <property type="match status" value="1"/>
</dbReference>
<keyword evidence="4 15" id="KW-0813">Transport</keyword>
<evidence type="ECO:0000256" key="3">
    <source>
        <dbReference type="ARBA" id="ARBA00007650"/>
    </source>
</evidence>
<dbReference type="CDD" id="cd18803">
    <property type="entry name" value="SF2_C_secA"/>
    <property type="match status" value="1"/>
</dbReference>
<dbReference type="InterPro" id="IPR011130">
    <property type="entry name" value="SecA_preprotein_X-link_dom"/>
</dbReference>